<gene>
    <name evidence="3" type="ORF">Ahu01nite_096410</name>
</gene>
<reference evidence="3 4" key="1">
    <citation type="submission" date="2021-01" db="EMBL/GenBank/DDBJ databases">
        <title>Whole genome shotgun sequence of Actinoplanes humidus NBRC 14915.</title>
        <authorList>
            <person name="Komaki H."/>
            <person name="Tamura T."/>
        </authorList>
    </citation>
    <scope>NUCLEOTIDE SEQUENCE [LARGE SCALE GENOMIC DNA]</scope>
    <source>
        <strain evidence="3 4">NBRC 14915</strain>
    </source>
</reference>
<proteinExistence type="predicted"/>
<comment type="caution">
    <text evidence="3">The sequence shown here is derived from an EMBL/GenBank/DDBJ whole genome shotgun (WGS) entry which is preliminary data.</text>
</comment>
<organism evidence="3 4">
    <name type="scientific">Winogradskya humida</name>
    <dbReference type="NCBI Taxonomy" id="113566"/>
    <lineage>
        <taxon>Bacteria</taxon>
        <taxon>Bacillati</taxon>
        <taxon>Actinomycetota</taxon>
        <taxon>Actinomycetes</taxon>
        <taxon>Micromonosporales</taxon>
        <taxon>Micromonosporaceae</taxon>
        <taxon>Winogradskya</taxon>
    </lineage>
</organism>
<dbReference type="InterPro" id="IPR002589">
    <property type="entry name" value="Macro_dom"/>
</dbReference>
<accession>A0ABQ4A6Q7</accession>
<sequence length="171" mass="18430">MLELTVLTGDATDPQAQGPRIIAHVCNDIGAWGRGFVHALSRRWPGPEREFTRWRAARLGALQLVPVAPGLWVANMVAQHGIAVRGGKVRTATGIHDSDVPPIRYDAVRECLETLTVHARELTASVHMPRIGCGVAGGSWDRIEPLIVSTLCAGDIATTVYDLPGPDVTDR</sequence>
<name>A0ABQ4A6Q7_9ACTN</name>
<dbReference type="Gene3D" id="3.40.220.10">
    <property type="entry name" value="Leucine Aminopeptidase, subunit E, domain 1"/>
    <property type="match status" value="1"/>
</dbReference>
<dbReference type="PANTHER" id="PTHR12521">
    <property type="entry name" value="PROTEIN C6ORF130"/>
    <property type="match status" value="1"/>
</dbReference>
<evidence type="ECO:0000313" key="3">
    <source>
        <dbReference type="EMBL" id="GIE26539.1"/>
    </source>
</evidence>
<dbReference type="SMART" id="SM00506">
    <property type="entry name" value="A1pp"/>
    <property type="match status" value="1"/>
</dbReference>
<keyword evidence="4" id="KW-1185">Reference proteome</keyword>
<dbReference type="PANTHER" id="PTHR12521:SF0">
    <property type="entry name" value="ADP-RIBOSE GLYCOHYDROLASE OARD1"/>
    <property type="match status" value="1"/>
</dbReference>
<comment type="catalytic activity">
    <reaction evidence="1">
        <text>an N-(ADP-alpha-D-ribosyl)-thymidine in DNA + H2O = a thymidine in DNA + ADP-D-ribose</text>
        <dbReference type="Rhea" id="RHEA:71655"/>
        <dbReference type="Rhea" id="RHEA-COMP:13556"/>
        <dbReference type="Rhea" id="RHEA-COMP:18051"/>
        <dbReference type="ChEBI" id="CHEBI:15377"/>
        <dbReference type="ChEBI" id="CHEBI:57967"/>
        <dbReference type="ChEBI" id="CHEBI:137386"/>
        <dbReference type="ChEBI" id="CHEBI:191199"/>
    </reaction>
    <physiologicalReaction direction="left-to-right" evidence="1">
        <dbReference type="Rhea" id="RHEA:71656"/>
    </physiologicalReaction>
</comment>
<dbReference type="EMBL" id="BOMN01000146">
    <property type="protein sequence ID" value="GIE26539.1"/>
    <property type="molecule type" value="Genomic_DNA"/>
</dbReference>
<dbReference type="Proteomes" id="UP000603200">
    <property type="component" value="Unassembled WGS sequence"/>
</dbReference>
<protein>
    <submittedName>
        <fullName evidence="3">Appr-1-p processing protein</fullName>
    </submittedName>
</protein>
<feature type="domain" description="Macro" evidence="2">
    <location>
        <begin position="1"/>
        <end position="171"/>
    </location>
</feature>
<evidence type="ECO:0000256" key="1">
    <source>
        <dbReference type="ARBA" id="ARBA00035885"/>
    </source>
</evidence>
<evidence type="ECO:0000259" key="2">
    <source>
        <dbReference type="PROSITE" id="PS51154"/>
    </source>
</evidence>
<dbReference type="InterPro" id="IPR050892">
    <property type="entry name" value="ADP-ribose_metab_enzymes"/>
</dbReference>
<evidence type="ECO:0000313" key="4">
    <source>
        <dbReference type="Proteomes" id="UP000603200"/>
    </source>
</evidence>
<dbReference type="InterPro" id="IPR043472">
    <property type="entry name" value="Macro_dom-like"/>
</dbReference>
<dbReference type="RefSeq" id="WP_203843442.1">
    <property type="nucleotide sequence ID" value="NZ_BAAATV010000036.1"/>
</dbReference>
<dbReference type="PROSITE" id="PS51154">
    <property type="entry name" value="MACRO"/>
    <property type="match status" value="1"/>
</dbReference>
<dbReference type="SUPFAM" id="SSF52949">
    <property type="entry name" value="Macro domain-like"/>
    <property type="match status" value="1"/>
</dbReference>